<keyword evidence="1" id="KW-0862">Zinc</keyword>
<evidence type="ECO:0000259" key="2">
    <source>
        <dbReference type="PROSITE" id="PS50158"/>
    </source>
</evidence>
<dbReference type="PANTHER" id="PTHR15503">
    <property type="entry name" value="LDOC1 RELATED"/>
    <property type="match status" value="1"/>
</dbReference>
<protein>
    <recommendedName>
        <fullName evidence="2">CCHC-type domain-containing protein</fullName>
    </recommendedName>
</protein>
<proteinExistence type="predicted"/>
<name>A0A2T9YJ04_9FUNG</name>
<organism evidence="3 4">
    <name type="scientific">Smittium simulii</name>
    <dbReference type="NCBI Taxonomy" id="133385"/>
    <lineage>
        <taxon>Eukaryota</taxon>
        <taxon>Fungi</taxon>
        <taxon>Fungi incertae sedis</taxon>
        <taxon>Zoopagomycota</taxon>
        <taxon>Kickxellomycotina</taxon>
        <taxon>Harpellomycetes</taxon>
        <taxon>Harpellales</taxon>
        <taxon>Legeriomycetaceae</taxon>
        <taxon>Smittium</taxon>
    </lineage>
</organism>
<dbReference type="Gene3D" id="2.40.70.10">
    <property type="entry name" value="Acid Proteases"/>
    <property type="match status" value="1"/>
</dbReference>
<dbReference type="Gene3D" id="4.10.60.10">
    <property type="entry name" value="Zinc finger, CCHC-type"/>
    <property type="match status" value="1"/>
</dbReference>
<dbReference type="AlphaFoldDB" id="A0A2T9YJ04"/>
<dbReference type="InterPro" id="IPR001878">
    <property type="entry name" value="Znf_CCHC"/>
</dbReference>
<dbReference type="EMBL" id="MBFR01000166">
    <property type="protein sequence ID" value="PVU92332.1"/>
    <property type="molecule type" value="Genomic_DNA"/>
</dbReference>
<dbReference type="InterPro" id="IPR032567">
    <property type="entry name" value="RTL1-rel"/>
</dbReference>
<accession>A0A2T9YJ04</accession>
<reference evidence="3 4" key="1">
    <citation type="journal article" date="2018" name="MBio">
        <title>Comparative Genomics Reveals the Core Gene Toolbox for the Fungus-Insect Symbiosis.</title>
        <authorList>
            <person name="Wang Y."/>
            <person name="Stata M."/>
            <person name="Wang W."/>
            <person name="Stajich J.E."/>
            <person name="White M.M."/>
            <person name="Moncalvo J.M."/>
        </authorList>
    </citation>
    <scope>NUCLEOTIDE SEQUENCE [LARGE SCALE GENOMIC DNA]</scope>
    <source>
        <strain evidence="3 4">SWE-8-4</strain>
    </source>
</reference>
<evidence type="ECO:0000313" key="4">
    <source>
        <dbReference type="Proteomes" id="UP000245383"/>
    </source>
</evidence>
<gene>
    <name evidence="3" type="ORF">BB561_003906</name>
</gene>
<dbReference type="SUPFAM" id="SSF57756">
    <property type="entry name" value="Retrovirus zinc finger-like domains"/>
    <property type="match status" value="1"/>
</dbReference>
<dbReference type="PANTHER" id="PTHR15503:SF45">
    <property type="entry name" value="RNA-DIRECTED DNA POLYMERASE HOMOLOG"/>
    <property type="match status" value="1"/>
</dbReference>
<dbReference type="GO" id="GO:0003676">
    <property type="term" value="F:nucleic acid binding"/>
    <property type="evidence" value="ECO:0007669"/>
    <property type="project" value="InterPro"/>
</dbReference>
<dbReference type="CDD" id="cd00303">
    <property type="entry name" value="retropepsin_like"/>
    <property type="match status" value="1"/>
</dbReference>
<keyword evidence="1" id="KW-0863">Zinc-finger</keyword>
<dbReference type="SUPFAM" id="SSF50630">
    <property type="entry name" value="Acid proteases"/>
    <property type="match status" value="1"/>
</dbReference>
<evidence type="ECO:0000313" key="3">
    <source>
        <dbReference type="EMBL" id="PVU92332.1"/>
    </source>
</evidence>
<feature type="domain" description="CCHC-type" evidence="2">
    <location>
        <begin position="240"/>
        <end position="255"/>
    </location>
</feature>
<dbReference type="Pfam" id="PF08284">
    <property type="entry name" value="RVP_2"/>
    <property type="match status" value="1"/>
</dbReference>
<dbReference type="InterPro" id="IPR036875">
    <property type="entry name" value="Znf_CCHC_sf"/>
</dbReference>
<dbReference type="PROSITE" id="PS50158">
    <property type="entry name" value="ZF_CCHC"/>
    <property type="match status" value="1"/>
</dbReference>
<dbReference type="InterPro" id="IPR021109">
    <property type="entry name" value="Peptidase_aspartic_dom_sf"/>
</dbReference>
<dbReference type="STRING" id="133385.A0A2T9YJ04"/>
<comment type="caution">
    <text evidence="3">The sequence shown here is derived from an EMBL/GenBank/DDBJ whole genome shotgun (WGS) entry which is preliminary data.</text>
</comment>
<sequence>MNLSSSKKVKFEPPVFDGSDDVDLKSWLRRFELYGRLNKWDEEDNVDFLELFMEGKSLMWYQNNQDKFETWEITKSLMENEFDGKDGEMRAWSSLQTLKFSNFNNIDEFEIQIDKLLTKAKVTEERSKIKFFISALNSEHQKLVIKAKVNTLKKAMNVIREETELEEMVKPKSELKKMSKDRVITKVHEQNNNGDIKTLIEGMERMNLNILEKLSHLKPYNYTKKEYNTDKTDSVKRGECFYCKEQGHRKWECPKLKLQNKVELNCLEMEKEYNLAKDLLAFEKRTRDDESNNVNISTKNKIRRVEGNVKHDISQADELAKPKIRIRKNQDIKLSEHTEKYSIKQELSEIMPKINLAQLLRESPSIRKELTELFKKIEYRELNYLGAKTKKVTNCKALMEIFENHYTTIVDTEAACSIITSKLLDKLGLIADTTSSHVIITADGTRHVTTGKVTAVPIKIAGYTFGADLLVMNESSNDLVLGTDWLLKHKAVVDLNNSEMLLPVDDLEVIISLTTNVVETNLEDQDIEYYGIAKEELMVASKSIDSNGSTPKELKQLMFQYKEIFVEDIMDLKQTDVIEHSIDTGSSNA</sequence>
<keyword evidence="4" id="KW-1185">Reference proteome</keyword>
<dbReference type="OrthoDB" id="5597136at2759"/>
<keyword evidence="1" id="KW-0479">Metal-binding</keyword>
<dbReference type="Proteomes" id="UP000245383">
    <property type="component" value="Unassembled WGS sequence"/>
</dbReference>
<evidence type="ECO:0000256" key="1">
    <source>
        <dbReference type="PROSITE-ProRule" id="PRU00047"/>
    </source>
</evidence>
<dbReference type="GO" id="GO:0008270">
    <property type="term" value="F:zinc ion binding"/>
    <property type="evidence" value="ECO:0007669"/>
    <property type="project" value="UniProtKB-KW"/>
</dbReference>